<dbReference type="AlphaFoldDB" id="A0A955I314"/>
<dbReference type="Gene3D" id="2.40.30.10">
    <property type="entry name" value="Translation factors"/>
    <property type="match status" value="2"/>
</dbReference>
<dbReference type="Pfam" id="PF00009">
    <property type="entry name" value="GTP_EFTU"/>
    <property type="match status" value="1"/>
</dbReference>
<keyword evidence="2" id="KW-0396">Initiation factor</keyword>
<keyword evidence="5" id="KW-0342">GTP-binding</keyword>
<dbReference type="PANTHER" id="PTHR43381">
    <property type="entry name" value="TRANSLATION INITIATION FACTOR IF-2-RELATED"/>
    <property type="match status" value="1"/>
</dbReference>
<dbReference type="InterPro" id="IPR009000">
    <property type="entry name" value="Transl_B-barrel_sf"/>
</dbReference>
<dbReference type="InterPro" id="IPR036925">
    <property type="entry name" value="TIF_IF2_dom3_sf"/>
</dbReference>
<dbReference type="Proteomes" id="UP000741282">
    <property type="component" value="Unassembled WGS sequence"/>
</dbReference>
<dbReference type="Pfam" id="PF11987">
    <property type="entry name" value="IF-2"/>
    <property type="match status" value="1"/>
</dbReference>
<evidence type="ECO:0000259" key="6">
    <source>
        <dbReference type="PROSITE" id="PS51722"/>
    </source>
</evidence>
<dbReference type="PROSITE" id="PS51722">
    <property type="entry name" value="G_TR_2"/>
    <property type="match status" value="1"/>
</dbReference>
<comment type="similarity">
    <text evidence="1">Belongs to the TRAFAC class translation factor GTPase superfamily. Classic translation factor GTPase family. IF-2 subfamily.</text>
</comment>
<evidence type="ECO:0000256" key="5">
    <source>
        <dbReference type="ARBA" id="ARBA00023134"/>
    </source>
</evidence>
<protein>
    <submittedName>
        <fullName evidence="7">GTP-binding protein</fullName>
    </submittedName>
</protein>
<organism evidence="7 8">
    <name type="scientific">Candidatus Dojkabacteria bacterium</name>
    <dbReference type="NCBI Taxonomy" id="2099670"/>
    <lineage>
        <taxon>Bacteria</taxon>
        <taxon>Candidatus Dojkabacteria</taxon>
    </lineage>
</organism>
<dbReference type="PRINTS" id="PR00315">
    <property type="entry name" value="ELONGATNFCT"/>
</dbReference>
<dbReference type="FunFam" id="3.40.50.300:FF:000019">
    <property type="entry name" value="Translation initiation factor IF-2"/>
    <property type="match status" value="1"/>
</dbReference>
<evidence type="ECO:0000256" key="1">
    <source>
        <dbReference type="ARBA" id="ARBA00007733"/>
    </source>
</evidence>
<evidence type="ECO:0000313" key="7">
    <source>
        <dbReference type="EMBL" id="MCA9376887.1"/>
    </source>
</evidence>
<dbReference type="SUPFAM" id="SSF50447">
    <property type="entry name" value="Translation proteins"/>
    <property type="match status" value="2"/>
</dbReference>
<dbReference type="CDD" id="cd01887">
    <property type="entry name" value="IF2_eIF5B"/>
    <property type="match status" value="1"/>
</dbReference>
<evidence type="ECO:0000256" key="2">
    <source>
        <dbReference type="ARBA" id="ARBA00022540"/>
    </source>
</evidence>
<gene>
    <name evidence="7" type="ORF">KC685_03135</name>
</gene>
<dbReference type="GO" id="GO:0005525">
    <property type="term" value="F:GTP binding"/>
    <property type="evidence" value="ECO:0007669"/>
    <property type="project" value="UniProtKB-KW"/>
</dbReference>
<dbReference type="GO" id="GO:0003924">
    <property type="term" value="F:GTPase activity"/>
    <property type="evidence" value="ECO:0007669"/>
    <property type="project" value="InterPro"/>
</dbReference>
<keyword evidence="4" id="KW-0648">Protein biosynthesis</keyword>
<dbReference type="InterPro" id="IPR053905">
    <property type="entry name" value="EF-G-like_DII"/>
</dbReference>
<dbReference type="SUPFAM" id="SSF52540">
    <property type="entry name" value="P-loop containing nucleoside triphosphate hydrolases"/>
    <property type="match status" value="1"/>
</dbReference>
<feature type="domain" description="Tr-type G" evidence="6">
    <location>
        <begin position="16"/>
        <end position="195"/>
    </location>
</feature>
<proteinExistence type="inferred from homology"/>
<dbReference type="InterPro" id="IPR015760">
    <property type="entry name" value="TIF_IF2"/>
</dbReference>
<name>A0A955I314_9BACT</name>
<dbReference type="InterPro" id="IPR005225">
    <property type="entry name" value="Small_GTP-bd"/>
</dbReference>
<reference evidence="7" key="1">
    <citation type="submission" date="2020-04" db="EMBL/GenBank/DDBJ databases">
        <authorList>
            <person name="Zhang T."/>
        </authorList>
    </citation>
    <scope>NUCLEOTIDE SEQUENCE</scope>
    <source>
        <strain evidence="7">HKST-UBA17</strain>
    </source>
</reference>
<dbReference type="InterPro" id="IPR027417">
    <property type="entry name" value="P-loop_NTPase"/>
</dbReference>
<evidence type="ECO:0000256" key="3">
    <source>
        <dbReference type="ARBA" id="ARBA00022741"/>
    </source>
</evidence>
<accession>A0A955I314</accession>
<dbReference type="Gene3D" id="3.40.50.10050">
    <property type="entry name" value="Translation initiation factor IF- 2, domain 3"/>
    <property type="match status" value="1"/>
</dbReference>
<dbReference type="NCBIfam" id="TIGR00231">
    <property type="entry name" value="small_GTP"/>
    <property type="match status" value="1"/>
</dbReference>
<dbReference type="GO" id="GO:0005737">
    <property type="term" value="C:cytoplasm"/>
    <property type="evidence" value="ECO:0007669"/>
    <property type="project" value="TreeGrafter"/>
</dbReference>
<keyword evidence="3" id="KW-0547">Nucleotide-binding</keyword>
<dbReference type="Pfam" id="PF22042">
    <property type="entry name" value="EF-G_D2"/>
    <property type="match status" value="1"/>
</dbReference>
<dbReference type="PANTHER" id="PTHR43381:SF4">
    <property type="entry name" value="EUKARYOTIC TRANSLATION INITIATION FACTOR 5B"/>
    <property type="match status" value="1"/>
</dbReference>
<dbReference type="InterPro" id="IPR023115">
    <property type="entry name" value="TIF_IF2_dom3"/>
</dbReference>
<dbReference type="GO" id="GO:0003743">
    <property type="term" value="F:translation initiation factor activity"/>
    <property type="evidence" value="ECO:0007669"/>
    <property type="project" value="UniProtKB-KW"/>
</dbReference>
<evidence type="ECO:0000256" key="4">
    <source>
        <dbReference type="ARBA" id="ARBA00022917"/>
    </source>
</evidence>
<dbReference type="EMBL" id="JAGQLN010000010">
    <property type="protein sequence ID" value="MCA9376887.1"/>
    <property type="molecule type" value="Genomic_DNA"/>
</dbReference>
<reference evidence="7" key="2">
    <citation type="journal article" date="2021" name="Microbiome">
        <title>Successional dynamics and alternative stable states in a saline activated sludge microbial community over 9 years.</title>
        <authorList>
            <person name="Wang Y."/>
            <person name="Ye J."/>
            <person name="Ju F."/>
            <person name="Liu L."/>
            <person name="Boyd J.A."/>
            <person name="Deng Y."/>
            <person name="Parks D.H."/>
            <person name="Jiang X."/>
            <person name="Yin X."/>
            <person name="Woodcroft B.J."/>
            <person name="Tyson G.W."/>
            <person name="Hugenholtz P."/>
            <person name="Polz M.F."/>
            <person name="Zhang T."/>
        </authorList>
    </citation>
    <scope>NUCLEOTIDE SEQUENCE</scope>
    <source>
        <strain evidence="7">HKST-UBA17</strain>
    </source>
</reference>
<dbReference type="FunFam" id="3.40.50.10050:FF:000001">
    <property type="entry name" value="Translation initiation factor IF-2"/>
    <property type="match status" value="1"/>
</dbReference>
<sequence>MVRNSMKTSTKTQSNTRIPIITILGHVDHGKTTILDKIRNANVQLKEVGGITQKISAFTIEHEHFGDSKNFSKLTFIDTPGHEAFDLMRKRGGDIADIVLLIVAADDGLKPQTLESIEIIKASRAKPIVVVNKVDLPNLDIEKIKRELANNEILVEGMGGDIPLVQVSGKTGKGIPELLDTIALLIDVEGIRNPDELPDRSTGRAFVLESVKDNSKGNVSTVIATGGELKVGDWLVYGLKGETYIEKLKGFMSETGEKIDSLKAGYGGKIIGVSNLLELGAVVLSSETNDKQLAKNIVTKDEEIRTEVEAEEETPDAWFAEMFGGEEEVDEPVQKLNIIVKSSSEGSLQAILKSLEKVDVDGFSVNVIDSGVGDVWMRDVEMARVTKSIILAFEVQVDNLAAAEARSSKILIRQYDIIYKLVDEVNDVLTAMSTPKETEEDLGDAEIKEIFVLSDGKKVLGGRVSNGLIKRGEKCYVVRGDDIVAEGRIVSLKHGKEDIKETQKGNDFGAIIEPTSANAEVGDKLFCFKIVK</sequence>
<dbReference type="Gene3D" id="3.40.50.300">
    <property type="entry name" value="P-loop containing nucleotide triphosphate hydrolases"/>
    <property type="match status" value="1"/>
</dbReference>
<dbReference type="SUPFAM" id="SSF52156">
    <property type="entry name" value="Initiation factor IF2/eIF5b, domain 3"/>
    <property type="match status" value="1"/>
</dbReference>
<dbReference type="InterPro" id="IPR000795">
    <property type="entry name" value="T_Tr_GTP-bd_dom"/>
</dbReference>
<evidence type="ECO:0000313" key="8">
    <source>
        <dbReference type="Proteomes" id="UP000741282"/>
    </source>
</evidence>
<comment type="caution">
    <text evidence="7">The sequence shown here is derived from an EMBL/GenBank/DDBJ whole genome shotgun (WGS) entry which is preliminary data.</text>
</comment>